<evidence type="ECO:0000256" key="5">
    <source>
        <dbReference type="ARBA" id="ARBA00022989"/>
    </source>
</evidence>
<dbReference type="PANTHER" id="PTHR43663:SF1">
    <property type="entry name" value="CHROMATE TRANSPORTER"/>
    <property type="match status" value="1"/>
</dbReference>
<feature type="transmembrane region" description="Helical" evidence="7">
    <location>
        <begin position="143"/>
        <end position="172"/>
    </location>
</feature>
<dbReference type="GO" id="GO:0005886">
    <property type="term" value="C:plasma membrane"/>
    <property type="evidence" value="ECO:0007669"/>
    <property type="project" value="UniProtKB-SubCell"/>
</dbReference>
<evidence type="ECO:0000256" key="2">
    <source>
        <dbReference type="ARBA" id="ARBA00005262"/>
    </source>
</evidence>
<evidence type="ECO:0000256" key="1">
    <source>
        <dbReference type="ARBA" id="ARBA00004651"/>
    </source>
</evidence>
<dbReference type="EMBL" id="AYYO01000030">
    <property type="protein sequence ID" value="KRM55192.1"/>
    <property type="molecule type" value="Genomic_DNA"/>
</dbReference>
<feature type="transmembrane region" description="Helical" evidence="7">
    <location>
        <begin position="75"/>
        <end position="95"/>
    </location>
</feature>
<evidence type="ECO:0000313" key="8">
    <source>
        <dbReference type="EMBL" id="KRM55192.1"/>
    </source>
</evidence>
<organism evidence="8 9">
    <name type="scientific">Lacticaseibacillus sharpeae JCM 1186 = DSM 20505</name>
    <dbReference type="NCBI Taxonomy" id="1291052"/>
    <lineage>
        <taxon>Bacteria</taxon>
        <taxon>Bacillati</taxon>
        <taxon>Bacillota</taxon>
        <taxon>Bacilli</taxon>
        <taxon>Lactobacillales</taxon>
        <taxon>Lactobacillaceae</taxon>
        <taxon>Lacticaseibacillus</taxon>
    </lineage>
</organism>
<dbReference type="InterPro" id="IPR003370">
    <property type="entry name" value="Chromate_transpt"/>
</dbReference>
<comment type="caution">
    <text evidence="8">The sequence shown here is derived from an EMBL/GenBank/DDBJ whole genome shotgun (WGS) entry which is preliminary data.</text>
</comment>
<evidence type="ECO:0000256" key="3">
    <source>
        <dbReference type="ARBA" id="ARBA00022475"/>
    </source>
</evidence>
<dbReference type="PANTHER" id="PTHR43663">
    <property type="entry name" value="CHROMATE TRANSPORT PROTEIN-RELATED"/>
    <property type="match status" value="1"/>
</dbReference>
<keyword evidence="4 7" id="KW-0812">Transmembrane</keyword>
<dbReference type="InterPro" id="IPR052518">
    <property type="entry name" value="CHR_Transporter"/>
</dbReference>
<dbReference type="Proteomes" id="UP000051679">
    <property type="component" value="Unassembled WGS sequence"/>
</dbReference>
<evidence type="ECO:0000313" key="9">
    <source>
        <dbReference type="Proteomes" id="UP000051679"/>
    </source>
</evidence>
<dbReference type="PATRIC" id="fig|1291052.5.peg.1672"/>
<evidence type="ECO:0000256" key="4">
    <source>
        <dbReference type="ARBA" id="ARBA00022692"/>
    </source>
</evidence>
<gene>
    <name evidence="8" type="ORF">FC18_GL001642</name>
</gene>
<dbReference type="AlphaFoldDB" id="A0A0R1ZJT7"/>
<comment type="similarity">
    <text evidence="2">Belongs to the chromate ion transporter (CHR) (TC 2.A.51) family.</text>
</comment>
<reference evidence="8 9" key="1">
    <citation type="journal article" date="2015" name="Genome Announc.">
        <title>Expanding the biotechnology potential of lactobacilli through comparative genomics of 213 strains and associated genera.</title>
        <authorList>
            <person name="Sun Z."/>
            <person name="Harris H.M."/>
            <person name="McCann A."/>
            <person name="Guo C."/>
            <person name="Argimon S."/>
            <person name="Zhang W."/>
            <person name="Yang X."/>
            <person name="Jeffery I.B."/>
            <person name="Cooney J.C."/>
            <person name="Kagawa T.F."/>
            <person name="Liu W."/>
            <person name="Song Y."/>
            <person name="Salvetti E."/>
            <person name="Wrobel A."/>
            <person name="Rasinkangas P."/>
            <person name="Parkhill J."/>
            <person name="Rea M.C."/>
            <person name="O'Sullivan O."/>
            <person name="Ritari J."/>
            <person name="Douillard F.P."/>
            <person name="Paul Ross R."/>
            <person name="Yang R."/>
            <person name="Briner A.E."/>
            <person name="Felis G.E."/>
            <person name="de Vos W.M."/>
            <person name="Barrangou R."/>
            <person name="Klaenhammer T.R."/>
            <person name="Caufield P.W."/>
            <person name="Cui Y."/>
            <person name="Zhang H."/>
            <person name="O'Toole P.W."/>
        </authorList>
    </citation>
    <scope>NUCLEOTIDE SEQUENCE [LARGE SCALE GENOMIC DNA]</scope>
    <source>
        <strain evidence="8 9">DSM 20505</strain>
    </source>
</reference>
<evidence type="ECO:0008006" key="10">
    <source>
        <dbReference type="Google" id="ProtNLM"/>
    </source>
</evidence>
<name>A0A0R1ZJT7_9LACO</name>
<dbReference type="RefSeq" id="WP_056975878.1">
    <property type="nucleotide sequence ID" value="NZ_AYYO01000030.1"/>
</dbReference>
<feature type="transmembrane region" description="Helical" evidence="7">
    <location>
        <begin position="50"/>
        <end position="69"/>
    </location>
</feature>
<comment type="subcellular location">
    <subcellularLocation>
        <location evidence="1">Cell membrane</location>
        <topology evidence="1">Multi-pass membrane protein</topology>
    </subcellularLocation>
</comment>
<evidence type="ECO:0000256" key="7">
    <source>
        <dbReference type="SAM" id="Phobius"/>
    </source>
</evidence>
<feature type="transmembrane region" description="Helical" evidence="7">
    <location>
        <begin position="6"/>
        <end position="29"/>
    </location>
</feature>
<accession>A0A0R1ZJT7</accession>
<keyword evidence="9" id="KW-1185">Reference proteome</keyword>
<proteinExistence type="inferred from homology"/>
<dbReference type="Pfam" id="PF02417">
    <property type="entry name" value="Chromate_transp"/>
    <property type="match status" value="1"/>
</dbReference>
<dbReference type="OrthoDB" id="9027281at2"/>
<sequence>MHKNWLLFKIYLIAGTFTFSGGLAMLPLIEREVVHKHHLMTKAELYEYSTLAQTLPGVIALTNAFLVGRKINGRVGMFAAGLGAILPAFILMSLATTAYQMIPQSGVTLSILSAVRAASAAFLFSAAYSLAKFNLTDWVTITVALVCFGLTAFSLVGAPTIIVGAGILGVALTAQKRRGKHA</sequence>
<keyword evidence="6 7" id="KW-0472">Membrane</keyword>
<keyword evidence="3" id="KW-1003">Cell membrane</keyword>
<evidence type="ECO:0000256" key="6">
    <source>
        <dbReference type="ARBA" id="ARBA00023136"/>
    </source>
</evidence>
<protein>
    <recommendedName>
        <fullName evidence="10">Chromate transporter</fullName>
    </recommendedName>
</protein>
<dbReference type="STRING" id="1291052.FC18_GL001642"/>
<dbReference type="GO" id="GO:0015109">
    <property type="term" value="F:chromate transmembrane transporter activity"/>
    <property type="evidence" value="ECO:0007669"/>
    <property type="project" value="InterPro"/>
</dbReference>
<keyword evidence="5 7" id="KW-1133">Transmembrane helix</keyword>